<dbReference type="OrthoDB" id="8420727at2"/>
<dbReference type="RefSeq" id="WP_160857172.1">
    <property type="nucleotide sequence ID" value="NZ_WUMK01000001.1"/>
</dbReference>
<accession>A0A6N8SC05</accession>
<protein>
    <submittedName>
        <fullName evidence="1">Uncharacterized protein</fullName>
    </submittedName>
</protein>
<dbReference type="InterPro" id="IPR028960">
    <property type="entry name" value="Imm27"/>
</dbReference>
<dbReference type="EMBL" id="WUMK01000001">
    <property type="protein sequence ID" value="MXN44210.1"/>
    <property type="molecule type" value="Genomic_DNA"/>
</dbReference>
<reference evidence="1 2" key="1">
    <citation type="submission" date="2019-12" db="EMBL/GenBank/DDBJ databases">
        <title>Shinella kummerowiae sp. nov., a symbiotic bacterium isolated from root nodules of the herbal legume Kummerowia stipulacea.</title>
        <authorList>
            <person name="Gao J."/>
        </authorList>
    </citation>
    <scope>NUCLEOTIDE SEQUENCE [LARGE SCALE GENOMIC DNA]</scope>
    <source>
        <strain evidence="1 2">CCBAU 25048</strain>
    </source>
</reference>
<comment type="caution">
    <text evidence="1">The sequence shown here is derived from an EMBL/GenBank/DDBJ whole genome shotgun (WGS) entry which is preliminary data.</text>
</comment>
<sequence>MREYNGEEALSRTQVLIKIRTDTETWETEFKDEATGETWILDYPHSHLHGGGSPRLRKTERK</sequence>
<dbReference type="AlphaFoldDB" id="A0A6N8SC05"/>
<evidence type="ECO:0000313" key="2">
    <source>
        <dbReference type="Proteomes" id="UP000435802"/>
    </source>
</evidence>
<name>A0A6N8SC05_9HYPH</name>
<organism evidence="1 2">
    <name type="scientific">Shinella kummerowiae</name>
    <dbReference type="NCBI Taxonomy" id="417745"/>
    <lineage>
        <taxon>Bacteria</taxon>
        <taxon>Pseudomonadati</taxon>
        <taxon>Pseudomonadota</taxon>
        <taxon>Alphaproteobacteria</taxon>
        <taxon>Hyphomicrobiales</taxon>
        <taxon>Rhizobiaceae</taxon>
        <taxon>Shinella</taxon>
    </lineage>
</organism>
<dbReference type="Proteomes" id="UP000435802">
    <property type="component" value="Unassembled WGS sequence"/>
</dbReference>
<evidence type="ECO:0000313" key="1">
    <source>
        <dbReference type="EMBL" id="MXN44210.1"/>
    </source>
</evidence>
<proteinExistence type="predicted"/>
<keyword evidence="2" id="KW-1185">Reference proteome</keyword>
<dbReference type="Pfam" id="PF15590">
    <property type="entry name" value="Imm27"/>
    <property type="match status" value="1"/>
</dbReference>
<gene>
    <name evidence="1" type="ORF">GR138_03350</name>
</gene>